<dbReference type="Gene3D" id="1.20.120.350">
    <property type="entry name" value="Voltage-gated potassium channels. Chain C"/>
    <property type="match status" value="1"/>
</dbReference>
<dbReference type="InterPro" id="IPR018247">
    <property type="entry name" value="EF_Hand_1_Ca_BS"/>
</dbReference>
<feature type="transmembrane region" description="Helical" evidence="14">
    <location>
        <begin position="1336"/>
        <end position="1353"/>
    </location>
</feature>
<feature type="transmembrane region" description="Helical" evidence="14">
    <location>
        <begin position="743"/>
        <end position="767"/>
    </location>
</feature>
<feature type="compositionally biased region" description="Polar residues" evidence="13">
    <location>
        <begin position="233"/>
        <end position="244"/>
    </location>
</feature>
<evidence type="ECO:0000256" key="5">
    <source>
        <dbReference type="ARBA" id="ARBA00022826"/>
    </source>
</evidence>
<proteinExistence type="predicted"/>
<protein>
    <submittedName>
        <fullName evidence="16">Potassium voltage-gated channel subfamily A member 6</fullName>
    </submittedName>
</protein>
<dbReference type="Pfam" id="PF00520">
    <property type="entry name" value="Ion_trans"/>
    <property type="match status" value="2"/>
</dbReference>
<feature type="region of interest" description="Disordered" evidence="13">
    <location>
        <begin position="993"/>
        <end position="1040"/>
    </location>
</feature>
<feature type="transmembrane region" description="Helical" evidence="14">
    <location>
        <begin position="1306"/>
        <end position="1324"/>
    </location>
</feature>
<dbReference type="SMART" id="SM00054">
    <property type="entry name" value="EFh"/>
    <property type="match status" value="4"/>
</dbReference>
<keyword evidence="11 14" id="KW-0472">Membrane</keyword>
<keyword evidence="6" id="KW-0106">Calcium</keyword>
<keyword evidence="4 14" id="KW-0812">Transmembrane</keyword>
<keyword evidence="10" id="KW-0406">Ion transport</keyword>
<evidence type="ECO:0000256" key="13">
    <source>
        <dbReference type="SAM" id="MobiDB-lite"/>
    </source>
</evidence>
<evidence type="ECO:0000256" key="12">
    <source>
        <dbReference type="ARBA" id="ARBA00023303"/>
    </source>
</evidence>
<dbReference type="GO" id="GO:0001508">
    <property type="term" value="P:action potential"/>
    <property type="evidence" value="ECO:0007669"/>
    <property type="project" value="TreeGrafter"/>
</dbReference>
<feature type="transmembrane region" description="Helical" evidence="14">
    <location>
        <begin position="1359"/>
        <end position="1383"/>
    </location>
</feature>
<keyword evidence="9 14" id="KW-1133">Transmembrane helix</keyword>
<dbReference type="GO" id="GO:0005509">
    <property type="term" value="F:calcium ion binding"/>
    <property type="evidence" value="ECO:0007669"/>
    <property type="project" value="InterPro"/>
</dbReference>
<dbReference type="Proteomes" id="UP000186817">
    <property type="component" value="Unassembled WGS sequence"/>
</dbReference>
<comment type="subcellular location">
    <subcellularLocation>
        <location evidence="1">Membrane</location>
        <topology evidence="1">Multi-pass membrane protein</topology>
    </subcellularLocation>
</comment>
<evidence type="ECO:0000259" key="15">
    <source>
        <dbReference type="PROSITE" id="PS50222"/>
    </source>
</evidence>
<keyword evidence="7" id="KW-0851">Voltage-gated channel</keyword>
<dbReference type="InterPro" id="IPR005821">
    <property type="entry name" value="Ion_trans_dom"/>
</dbReference>
<evidence type="ECO:0000256" key="11">
    <source>
        <dbReference type="ARBA" id="ARBA00023136"/>
    </source>
</evidence>
<reference evidence="16 17" key="1">
    <citation type="submission" date="2016-02" db="EMBL/GenBank/DDBJ databases">
        <title>Genome analysis of coral dinoflagellate symbionts highlights evolutionary adaptations to a symbiotic lifestyle.</title>
        <authorList>
            <person name="Aranda M."/>
            <person name="Li Y."/>
            <person name="Liew Y.J."/>
            <person name="Baumgarten S."/>
            <person name="Simakov O."/>
            <person name="Wilson M."/>
            <person name="Piel J."/>
            <person name="Ashoor H."/>
            <person name="Bougouffa S."/>
            <person name="Bajic V.B."/>
            <person name="Ryu T."/>
            <person name="Ravasi T."/>
            <person name="Bayer T."/>
            <person name="Micklem G."/>
            <person name="Kim H."/>
            <person name="Bhak J."/>
            <person name="Lajeunesse T.C."/>
            <person name="Voolstra C.R."/>
        </authorList>
    </citation>
    <scope>NUCLEOTIDE SEQUENCE [LARGE SCALE GENOMIC DNA]</scope>
    <source>
        <strain evidence="16 17">CCMP2467</strain>
    </source>
</reference>
<feature type="region of interest" description="Disordered" evidence="13">
    <location>
        <begin position="452"/>
        <end position="472"/>
    </location>
</feature>
<gene>
    <name evidence="16" type="primary">KCNA6</name>
    <name evidence="16" type="ORF">AK812_SmicGene6868</name>
</gene>
<dbReference type="PANTHER" id="PTHR11537">
    <property type="entry name" value="VOLTAGE-GATED POTASSIUM CHANNEL"/>
    <property type="match status" value="1"/>
</dbReference>
<evidence type="ECO:0000256" key="10">
    <source>
        <dbReference type="ARBA" id="ARBA00023065"/>
    </source>
</evidence>
<dbReference type="InterPro" id="IPR002048">
    <property type="entry name" value="EF_hand_dom"/>
</dbReference>
<keyword evidence="12" id="KW-0407">Ion channel</keyword>
<dbReference type="EMBL" id="LSRX01000095">
    <property type="protein sequence ID" value="OLQ09527.1"/>
    <property type="molecule type" value="Genomic_DNA"/>
</dbReference>
<dbReference type="GO" id="GO:0008076">
    <property type="term" value="C:voltage-gated potassium channel complex"/>
    <property type="evidence" value="ECO:0007669"/>
    <property type="project" value="InterPro"/>
</dbReference>
<dbReference type="PRINTS" id="PR00169">
    <property type="entry name" value="KCHANNEL"/>
</dbReference>
<dbReference type="Pfam" id="PF13499">
    <property type="entry name" value="EF-hand_7"/>
    <property type="match status" value="2"/>
</dbReference>
<name>A0A1Q9EQ74_SYMMI</name>
<evidence type="ECO:0000256" key="8">
    <source>
        <dbReference type="ARBA" id="ARBA00022958"/>
    </source>
</evidence>
<evidence type="ECO:0000256" key="1">
    <source>
        <dbReference type="ARBA" id="ARBA00004141"/>
    </source>
</evidence>
<evidence type="ECO:0000313" key="17">
    <source>
        <dbReference type="Proteomes" id="UP000186817"/>
    </source>
</evidence>
<dbReference type="Gene3D" id="1.10.238.10">
    <property type="entry name" value="EF-hand"/>
    <property type="match status" value="2"/>
</dbReference>
<keyword evidence="17" id="KW-1185">Reference proteome</keyword>
<accession>A0A1Q9EQ74</accession>
<dbReference type="PROSITE" id="PS50222">
    <property type="entry name" value="EF_HAND_2"/>
    <property type="match status" value="4"/>
</dbReference>
<evidence type="ECO:0000256" key="6">
    <source>
        <dbReference type="ARBA" id="ARBA00022837"/>
    </source>
</evidence>
<feature type="transmembrane region" description="Helical" evidence="14">
    <location>
        <begin position="712"/>
        <end position="731"/>
    </location>
</feature>
<evidence type="ECO:0000256" key="2">
    <source>
        <dbReference type="ARBA" id="ARBA00022448"/>
    </source>
</evidence>
<keyword evidence="2" id="KW-0813">Transport</keyword>
<keyword evidence="5" id="KW-0631">Potassium channel</keyword>
<evidence type="ECO:0000256" key="9">
    <source>
        <dbReference type="ARBA" id="ARBA00022989"/>
    </source>
</evidence>
<dbReference type="CDD" id="cd00051">
    <property type="entry name" value="EFh"/>
    <property type="match status" value="2"/>
</dbReference>
<feature type="domain" description="EF-hand" evidence="15">
    <location>
        <begin position="838"/>
        <end position="873"/>
    </location>
</feature>
<feature type="region of interest" description="Disordered" evidence="13">
    <location>
        <begin position="1070"/>
        <end position="1092"/>
    </location>
</feature>
<feature type="domain" description="EF-hand" evidence="15">
    <location>
        <begin position="802"/>
        <end position="837"/>
    </location>
</feature>
<dbReference type="InterPro" id="IPR011992">
    <property type="entry name" value="EF-hand-dom_pair"/>
</dbReference>
<evidence type="ECO:0000313" key="16">
    <source>
        <dbReference type="EMBL" id="OLQ09527.1"/>
    </source>
</evidence>
<evidence type="ECO:0000256" key="4">
    <source>
        <dbReference type="ARBA" id="ARBA00022692"/>
    </source>
</evidence>
<feature type="compositionally biased region" description="Polar residues" evidence="13">
    <location>
        <begin position="461"/>
        <end position="472"/>
    </location>
</feature>
<dbReference type="GO" id="GO:0005249">
    <property type="term" value="F:voltage-gated potassium channel activity"/>
    <property type="evidence" value="ECO:0007669"/>
    <property type="project" value="InterPro"/>
</dbReference>
<evidence type="ECO:0000256" key="3">
    <source>
        <dbReference type="ARBA" id="ARBA00022538"/>
    </source>
</evidence>
<dbReference type="SUPFAM" id="SSF47473">
    <property type="entry name" value="EF-hand"/>
    <property type="match status" value="2"/>
</dbReference>
<feature type="region of interest" description="Disordered" evidence="13">
    <location>
        <begin position="219"/>
        <end position="257"/>
    </location>
</feature>
<dbReference type="OrthoDB" id="26525at2759"/>
<evidence type="ECO:0000256" key="14">
    <source>
        <dbReference type="SAM" id="Phobius"/>
    </source>
</evidence>
<feature type="domain" description="EF-hand" evidence="15">
    <location>
        <begin position="1446"/>
        <end position="1481"/>
    </location>
</feature>
<keyword evidence="3" id="KW-0633">Potassium transport</keyword>
<keyword evidence="8" id="KW-0630">Potassium</keyword>
<organism evidence="16 17">
    <name type="scientific">Symbiodinium microadriaticum</name>
    <name type="common">Dinoflagellate</name>
    <name type="synonym">Zooxanthella microadriatica</name>
    <dbReference type="NCBI Taxonomy" id="2951"/>
    <lineage>
        <taxon>Eukaryota</taxon>
        <taxon>Sar</taxon>
        <taxon>Alveolata</taxon>
        <taxon>Dinophyceae</taxon>
        <taxon>Suessiales</taxon>
        <taxon>Symbiodiniaceae</taxon>
        <taxon>Symbiodinium</taxon>
    </lineage>
</organism>
<dbReference type="Gene3D" id="1.10.287.70">
    <property type="match status" value="2"/>
</dbReference>
<sequence length="1527" mass="170424">MHPPKAFRALLRSYAKIADCLTPAGRKIWRVFLPTFATDQKPPRSSEASKLVVINVPREPGFLSEADVESPPPRAFTPLSDTVGAPIHLIQSCGQALELNAATGLQQAQVVTTAPHRDRHGVGVCITGEISTKIAELAKRKEYRARASPQPDVPSSDNVGEAWHMPALGAIEATLSTDCWFTTKKNAVLHAAAEGRQLGTRETFCFMPLPVIEDFDMPPSPDSKETQLKTAALTRQASRESTGSRVEEGDADISEGRPPQLTRARFAASLGDLSWIVVVCTEKGLEVFYRLAESNKELHHSELPRALRMMGYMQPNDGWIADLLRAITSFNTVQVNEFLSLVHGYAQRHHDQRAATFAKYEDGHGHMSREGLQKASRDFGIELLPYVVEEVLAEVSQDVADFHVAVPKRPAPVITSLSEVDIKLDKLAEKLDVCIKELSNLRFAQRPREVDSGHLKAPEAASNTQLTPRSQVSSVRMVADDVRLPISANMPRLNSTDDSEVESFTQSFSMAPMAPMEGVKRAAASRTRPRRVAATLQTAWQAHAKSISGGAGDMEPIMRLVYRSRTEHVWEFLDDPQSSIWAWWTWSLLRVLVLLSVCTPYLQEKQPVLTLVLDICFDTVFMVEFLSRLVSTPSKRTYLKDPLNWADIVSALGLPLRAVTGFAVLAHPPSTALEIVLVFFLPLVRLLKLLRYFESFRLLLDACKNSMEAVPFLAYMAAVITLSSATVIYLVEPRSRIPSMPHSVWLALVTMTTVSYGDFFPVTFWGYVTVGIIGNEFWNVWESRNEVLLVTRVRRALHKWGYAAKDVKILFQYVDQDGDGTLDLAEFLELVRQMRIGISAENAFKIFTIFDDDSSGTIDCAEFLRHIFPEEYVEKQQEQSQSLRKSQAHVSLALHQLETMHAEKSCRFCSSTPCFHWRAREMSIPGQVEELPAVTSKDEGSGASKNAMAGVETRLDRLSDQMELCIAEIMNLRIAGQMLPSLSGTRRVYRAPSKPKGDGYLPVIPSNAPLLSENGGPEGSFSPPALPEALPPSDSLRESRRSNNTMIRMATSGSLDGPHSYRSFRDMRDVSANSASEPDLGSEEEERAVETRRRVQQARSVDLKVAWRMHGKQMRQHFPDDDTQPLMRLVYRSRADYVWELLDDANSSATAWWISTFLKLLVVSSLFITNLQTSEGICMNPVLAAAIETSFDIIFLMEFACRLLSAPSKKTYLADLLNWPDMLSATGLPLRASIGLVLSSSHPWQPASSICTAALSTSLSSEEAIIQGLLLFGLPLVRFLKLLRYFESFRLLIDACRNSAESLPVLTYMMTVITLFSATAIYLVEPRDNIPTMQHSLWLAIVTMTTVGYGDFYPVSLGGYVSVSVLTFVSVLFLALPVGIIGYEFTTSWQNRDKVLLLTRIRKGLRKWGYSAKDLKILFKYVDADEDGSLNIAEFMELVRQMRVGITADSALHIFELFDDDSSGTIDYAEFLRHVYPEDYVRDQQKSRGSLDASRGKAQEALEHLEMLRIKSSEDASVDSLQELQEG</sequence>
<feature type="domain" description="EF-hand" evidence="15">
    <location>
        <begin position="1410"/>
        <end position="1445"/>
    </location>
</feature>
<dbReference type="InterPro" id="IPR027359">
    <property type="entry name" value="Volt_channel_dom_sf"/>
</dbReference>
<dbReference type="SUPFAM" id="SSF81324">
    <property type="entry name" value="Voltage-gated potassium channels"/>
    <property type="match status" value="2"/>
</dbReference>
<dbReference type="PROSITE" id="PS00018">
    <property type="entry name" value="EF_HAND_1"/>
    <property type="match status" value="4"/>
</dbReference>
<dbReference type="PANTHER" id="PTHR11537:SF254">
    <property type="entry name" value="POTASSIUM VOLTAGE-GATED CHANNEL PROTEIN SHAB"/>
    <property type="match status" value="1"/>
</dbReference>
<evidence type="ECO:0000256" key="7">
    <source>
        <dbReference type="ARBA" id="ARBA00022882"/>
    </source>
</evidence>
<dbReference type="InterPro" id="IPR028325">
    <property type="entry name" value="VG_K_chnl"/>
</dbReference>
<comment type="caution">
    <text evidence="16">The sequence shown here is derived from an EMBL/GenBank/DDBJ whole genome shotgun (WGS) entry which is preliminary data.</text>
</comment>